<keyword evidence="4 5" id="KW-0472">Membrane</keyword>
<gene>
    <name evidence="7" type="ORF">CRH09_13255</name>
</gene>
<feature type="transmembrane region" description="Helical" evidence="5">
    <location>
        <begin position="47"/>
        <end position="67"/>
    </location>
</feature>
<name>A0A291RWQ6_9NOCA</name>
<evidence type="ECO:0000256" key="5">
    <source>
        <dbReference type="SAM" id="Phobius"/>
    </source>
</evidence>
<dbReference type="EMBL" id="CP023778">
    <property type="protein sequence ID" value="ATL71747.1"/>
    <property type="molecule type" value="Genomic_DNA"/>
</dbReference>
<dbReference type="GO" id="GO:0016020">
    <property type="term" value="C:membrane"/>
    <property type="evidence" value="ECO:0007669"/>
    <property type="project" value="UniProtKB-SubCell"/>
</dbReference>
<sequence length="87" mass="9345">MDPQAPYGRNVYGEPYSDKSKLAAGLLQIFLGFFGVGRFYLGYTGLGVAQLVVSILTCGVGHIWGLIDGIMILAGKVRDPDGRPLQD</sequence>
<feature type="domain" description="TM2" evidence="6">
    <location>
        <begin position="18"/>
        <end position="70"/>
    </location>
</feature>
<accession>A0A291RWQ6</accession>
<evidence type="ECO:0000259" key="6">
    <source>
        <dbReference type="Pfam" id="PF05154"/>
    </source>
</evidence>
<keyword evidence="3 5" id="KW-1133">Transmembrane helix</keyword>
<evidence type="ECO:0000313" key="8">
    <source>
        <dbReference type="Proteomes" id="UP000221961"/>
    </source>
</evidence>
<organism evidence="7 8">
    <name type="scientific">Nocardia terpenica</name>
    <dbReference type="NCBI Taxonomy" id="455432"/>
    <lineage>
        <taxon>Bacteria</taxon>
        <taxon>Bacillati</taxon>
        <taxon>Actinomycetota</taxon>
        <taxon>Actinomycetes</taxon>
        <taxon>Mycobacteriales</taxon>
        <taxon>Nocardiaceae</taxon>
        <taxon>Nocardia</taxon>
    </lineage>
</organism>
<dbReference type="PANTHER" id="PTHR21016">
    <property type="entry name" value="BETA-AMYLOID BINDING PROTEIN-RELATED"/>
    <property type="match status" value="1"/>
</dbReference>
<evidence type="ECO:0000256" key="4">
    <source>
        <dbReference type="ARBA" id="ARBA00023136"/>
    </source>
</evidence>
<dbReference type="InterPro" id="IPR050932">
    <property type="entry name" value="TM2D1-3-like"/>
</dbReference>
<evidence type="ECO:0000256" key="1">
    <source>
        <dbReference type="ARBA" id="ARBA00004141"/>
    </source>
</evidence>
<dbReference type="InterPro" id="IPR007829">
    <property type="entry name" value="TM2"/>
</dbReference>
<protein>
    <recommendedName>
        <fullName evidence="6">TM2 domain-containing protein</fullName>
    </recommendedName>
</protein>
<evidence type="ECO:0000256" key="2">
    <source>
        <dbReference type="ARBA" id="ARBA00022692"/>
    </source>
</evidence>
<dbReference type="Pfam" id="PF05154">
    <property type="entry name" value="TM2"/>
    <property type="match status" value="1"/>
</dbReference>
<dbReference type="PANTHER" id="PTHR21016:SF25">
    <property type="entry name" value="TM2 DOMAIN-CONTAINING PROTEIN DDB_G0277895-RELATED"/>
    <property type="match status" value="1"/>
</dbReference>
<dbReference type="Proteomes" id="UP000221961">
    <property type="component" value="Chromosome"/>
</dbReference>
<dbReference type="KEGG" id="ntp:CRH09_13255"/>
<dbReference type="AlphaFoldDB" id="A0A291RWQ6"/>
<reference evidence="7 8" key="1">
    <citation type="submission" date="2017-10" db="EMBL/GenBank/DDBJ databases">
        <title>Comparative genomics between pathogenic Norcardia.</title>
        <authorList>
            <person name="Zeng L."/>
        </authorList>
    </citation>
    <scope>NUCLEOTIDE SEQUENCE [LARGE SCALE GENOMIC DNA]</scope>
    <source>
        <strain evidence="7 8">NC_YFY_NT001</strain>
    </source>
</reference>
<proteinExistence type="predicted"/>
<keyword evidence="2 5" id="KW-0812">Transmembrane</keyword>
<evidence type="ECO:0000256" key="3">
    <source>
        <dbReference type="ARBA" id="ARBA00022989"/>
    </source>
</evidence>
<comment type="subcellular location">
    <subcellularLocation>
        <location evidence="1">Membrane</location>
        <topology evidence="1">Multi-pass membrane protein</topology>
    </subcellularLocation>
</comment>
<feature type="transmembrane region" description="Helical" evidence="5">
    <location>
        <begin position="22"/>
        <end position="41"/>
    </location>
</feature>
<evidence type="ECO:0000313" key="7">
    <source>
        <dbReference type="EMBL" id="ATL71747.1"/>
    </source>
</evidence>